<sequence length="326" mass="35823">MESNSSKKKPDTKSQTLSNLNKNLETNISNIIENAGEGNNIDGVDNTISNDTDDAVEWIEGNEEDEEARVELGLIGKIWTDRSINSNAFMETIKSVWQPRHGHGVKDCEGCRDLDDSNMKFGGWMKASPWKSNREDKDNVLPNNKPACAKGLFITKPKESVKKENGEEGDISPSNPPILLPDKENSLVGIESSQIHENSSQYVVSCVKESVSGPQLKKSKVVIRKDRKNLATNSCVTTIGGTRKRSVQEEGIDSNDDGAGVNNGKRRVIDSSSVNAYYDTDMTDIVAGSTPWALGDFNLMMWSTEKQGGVDFKYAEAAILWDALTT</sequence>
<dbReference type="AlphaFoldDB" id="A0A803LQM5"/>
<dbReference type="Proteomes" id="UP000596660">
    <property type="component" value="Unplaced"/>
</dbReference>
<feature type="region of interest" description="Disordered" evidence="1">
    <location>
        <begin position="1"/>
        <end position="20"/>
    </location>
</feature>
<proteinExistence type="predicted"/>
<name>A0A803LQM5_CHEQI</name>
<evidence type="ECO:0000313" key="2">
    <source>
        <dbReference type="EnsemblPlants" id="AUR62017254-RA:cds"/>
    </source>
</evidence>
<dbReference type="Gramene" id="AUR62017254-RA">
    <property type="protein sequence ID" value="AUR62017254-RA:cds"/>
    <property type="gene ID" value="AUR62017254"/>
</dbReference>
<dbReference type="EnsemblPlants" id="AUR62017254-RA">
    <property type="protein sequence ID" value="AUR62017254-RA:cds"/>
    <property type="gene ID" value="AUR62017254"/>
</dbReference>
<keyword evidence="3" id="KW-1185">Reference proteome</keyword>
<evidence type="ECO:0000256" key="1">
    <source>
        <dbReference type="SAM" id="MobiDB-lite"/>
    </source>
</evidence>
<reference evidence="2" key="2">
    <citation type="submission" date="2021-03" db="UniProtKB">
        <authorList>
            <consortium name="EnsemblPlants"/>
        </authorList>
    </citation>
    <scope>IDENTIFICATION</scope>
</reference>
<evidence type="ECO:0000313" key="3">
    <source>
        <dbReference type="Proteomes" id="UP000596660"/>
    </source>
</evidence>
<protein>
    <submittedName>
        <fullName evidence="2">Uncharacterized protein</fullName>
    </submittedName>
</protein>
<reference evidence="2" key="1">
    <citation type="journal article" date="2017" name="Nature">
        <title>The genome of Chenopodium quinoa.</title>
        <authorList>
            <person name="Jarvis D.E."/>
            <person name="Ho Y.S."/>
            <person name="Lightfoot D.J."/>
            <person name="Schmoeckel S.M."/>
            <person name="Li B."/>
            <person name="Borm T.J.A."/>
            <person name="Ohyanagi H."/>
            <person name="Mineta K."/>
            <person name="Michell C.T."/>
            <person name="Saber N."/>
            <person name="Kharbatia N.M."/>
            <person name="Rupper R.R."/>
            <person name="Sharp A.R."/>
            <person name="Dally N."/>
            <person name="Boughton B.A."/>
            <person name="Woo Y.H."/>
            <person name="Gao G."/>
            <person name="Schijlen E.G.W.M."/>
            <person name="Guo X."/>
            <person name="Momin A.A."/>
            <person name="Negrao S."/>
            <person name="Al-Babili S."/>
            <person name="Gehring C."/>
            <person name="Roessner U."/>
            <person name="Jung C."/>
            <person name="Murphy K."/>
            <person name="Arold S.T."/>
            <person name="Gojobori T."/>
            <person name="van der Linden C.G."/>
            <person name="van Loo E.N."/>
            <person name="Jellen E.N."/>
            <person name="Maughan P.J."/>
            <person name="Tester M."/>
        </authorList>
    </citation>
    <scope>NUCLEOTIDE SEQUENCE [LARGE SCALE GENOMIC DNA]</scope>
    <source>
        <strain evidence="2">cv. PI 614886</strain>
    </source>
</reference>
<organism evidence="2 3">
    <name type="scientific">Chenopodium quinoa</name>
    <name type="common">Quinoa</name>
    <dbReference type="NCBI Taxonomy" id="63459"/>
    <lineage>
        <taxon>Eukaryota</taxon>
        <taxon>Viridiplantae</taxon>
        <taxon>Streptophyta</taxon>
        <taxon>Embryophyta</taxon>
        <taxon>Tracheophyta</taxon>
        <taxon>Spermatophyta</taxon>
        <taxon>Magnoliopsida</taxon>
        <taxon>eudicotyledons</taxon>
        <taxon>Gunneridae</taxon>
        <taxon>Pentapetalae</taxon>
        <taxon>Caryophyllales</taxon>
        <taxon>Chenopodiaceae</taxon>
        <taxon>Chenopodioideae</taxon>
        <taxon>Atripliceae</taxon>
        <taxon>Chenopodium</taxon>
    </lineage>
</organism>
<accession>A0A803LQM5</accession>